<dbReference type="CDD" id="cd03424">
    <property type="entry name" value="NUDIX_ADPRase_Nudt5_UGPPase_Nudt14"/>
    <property type="match status" value="1"/>
</dbReference>
<gene>
    <name evidence="4" type="ORF">KP77_22060</name>
</gene>
<dbReference type="GO" id="GO:0005829">
    <property type="term" value="C:cytosol"/>
    <property type="evidence" value="ECO:0007669"/>
    <property type="project" value="TreeGrafter"/>
</dbReference>
<evidence type="ECO:0000313" key="5">
    <source>
        <dbReference type="Proteomes" id="UP000031950"/>
    </source>
</evidence>
<keyword evidence="5" id="KW-1185">Reference proteome</keyword>
<dbReference type="STRING" id="135826.KP77_22060"/>
<dbReference type="EC" id="3.6.1.13" evidence="4"/>
<dbReference type="SUPFAM" id="SSF55811">
    <property type="entry name" value="Nudix"/>
    <property type="match status" value="1"/>
</dbReference>
<organism evidence="4 5">
    <name type="scientific">Jeotgalibacillus alimentarius</name>
    <dbReference type="NCBI Taxonomy" id="135826"/>
    <lineage>
        <taxon>Bacteria</taxon>
        <taxon>Bacillati</taxon>
        <taxon>Bacillota</taxon>
        <taxon>Bacilli</taxon>
        <taxon>Bacillales</taxon>
        <taxon>Caryophanaceae</taxon>
        <taxon>Jeotgalibacillus</taxon>
    </lineage>
</organism>
<proteinExistence type="predicted"/>
<dbReference type="PANTHER" id="PTHR11839:SF18">
    <property type="entry name" value="NUDIX HYDROLASE DOMAIN-CONTAINING PROTEIN"/>
    <property type="match status" value="1"/>
</dbReference>
<dbReference type="AlphaFoldDB" id="A0A0C2RFR2"/>
<dbReference type="FunFam" id="3.90.79.10:FF:000024">
    <property type="entry name" value="ADP-ribose pyrophosphatase"/>
    <property type="match status" value="1"/>
</dbReference>
<reference evidence="4 5" key="1">
    <citation type="submission" date="2015-01" db="EMBL/GenBank/DDBJ databases">
        <title>Genome sequence of Jeotgalibacillus alimentarius.</title>
        <authorList>
            <person name="Goh K.M."/>
            <person name="Chan K.-G."/>
            <person name="Yaakop A.S."/>
            <person name="Ee R."/>
            <person name="Gan H.M."/>
            <person name="Chan C.S."/>
        </authorList>
    </citation>
    <scope>NUCLEOTIDE SEQUENCE [LARGE SCALE GENOMIC DNA]</scope>
    <source>
        <strain evidence="4 5">YKJ-13</strain>
    </source>
</reference>
<comment type="caution">
    <text evidence="4">The sequence shown here is derived from an EMBL/GenBank/DDBJ whole genome shotgun (WGS) entry which is preliminary data.</text>
</comment>
<evidence type="ECO:0000259" key="3">
    <source>
        <dbReference type="PROSITE" id="PS51462"/>
    </source>
</evidence>
<sequence>MKEGVMKVKKFEEKTLNKDVLFTGKIISLQVEEVELPNGKTSKREIIKHPGAVCVIAKTEDNKLVMVEQYRKALERSIVEIPAGKLEPGELPEVTAERELEEETGYGCQSLSHLISFYTSPGFADELVHVYLAEDLYKIEDAHDTDEDEFVELMEVTLEEAEEMVLNQRIYDAKTAYAVQYLRLKQLRKHT</sequence>
<dbReference type="PATRIC" id="fig|135826.4.peg.2200"/>
<evidence type="ECO:0000256" key="2">
    <source>
        <dbReference type="ARBA" id="ARBA00022801"/>
    </source>
</evidence>
<keyword evidence="2 4" id="KW-0378">Hydrolase</keyword>
<dbReference type="EMBL" id="JXRQ01000018">
    <property type="protein sequence ID" value="KIL48995.1"/>
    <property type="molecule type" value="Genomic_DNA"/>
</dbReference>
<dbReference type="GO" id="GO:0006753">
    <property type="term" value="P:nucleoside phosphate metabolic process"/>
    <property type="evidence" value="ECO:0007669"/>
    <property type="project" value="TreeGrafter"/>
</dbReference>
<evidence type="ECO:0000313" key="4">
    <source>
        <dbReference type="EMBL" id="KIL48995.1"/>
    </source>
</evidence>
<dbReference type="GO" id="GO:0047631">
    <property type="term" value="F:ADP-ribose diphosphatase activity"/>
    <property type="evidence" value="ECO:0007669"/>
    <property type="project" value="UniProtKB-EC"/>
</dbReference>
<dbReference type="Proteomes" id="UP000031950">
    <property type="component" value="Unassembled WGS sequence"/>
</dbReference>
<dbReference type="InterPro" id="IPR020084">
    <property type="entry name" value="NUDIX_hydrolase_CS"/>
</dbReference>
<dbReference type="InterPro" id="IPR000086">
    <property type="entry name" value="NUDIX_hydrolase_dom"/>
</dbReference>
<dbReference type="PROSITE" id="PS00893">
    <property type="entry name" value="NUDIX_BOX"/>
    <property type="match status" value="1"/>
</dbReference>
<dbReference type="GO" id="GO:0019693">
    <property type="term" value="P:ribose phosphate metabolic process"/>
    <property type="evidence" value="ECO:0007669"/>
    <property type="project" value="TreeGrafter"/>
</dbReference>
<protein>
    <submittedName>
        <fullName evidence="4">ADP-ribose pyrophosphatase</fullName>
        <ecNumber evidence="4">3.6.1.13</ecNumber>
    </submittedName>
</protein>
<evidence type="ECO:0000256" key="1">
    <source>
        <dbReference type="ARBA" id="ARBA00001946"/>
    </source>
</evidence>
<feature type="domain" description="Nudix hydrolase" evidence="3">
    <location>
        <begin position="47"/>
        <end position="178"/>
    </location>
</feature>
<dbReference type="PANTHER" id="PTHR11839">
    <property type="entry name" value="UDP/ADP-SUGAR PYROPHOSPHATASE"/>
    <property type="match status" value="1"/>
</dbReference>
<dbReference type="InterPro" id="IPR015797">
    <property type="entry name" value="NUDIX_hydrolase-like_dom_sf"/>
</dbReference>
<dbReference type="Gene3D" id="3.90.79.10">
    <property type="entry name" value="Nucleoside Triphosphate Pyrophosphohydrolase"/>
    <property type="match status" value="1"/>
</dbReference>
<dbReference type="PROSITE" id="PS51462">
    <property type="entry name" value="NUDIX"/>
    <property type="match status" value="1"/>
</dbReference>
<accession>A0A0C2RFR2</accession>
<name>A0A0C2RFR2_9BACL</name>
<dbReference type="Pfam" id="PF00293">
    <property type="entry name" value="NUDIX"/>
    <property type="match status" value="1"/>
</dbReference>
<comment type="cofactor">
    <cofactor evidence="1">
        <name>Mg(2+)</name>
        <dbReference type="ChEBI" id="CHEBI:18420"/>
    </cofactor>
</comment>